<dbReference type="EMBL" id="JACCDE010000012">
    <property type="protein sequence ID" value="NYS78026.1"/>
    <property type="molecule type" value="Genomic_DNA"/>
</dbReference>
<evidence type="ECO:0000256" key="4">
    <source>
        <dbReference type="ARBA" id="ARBA00022692"/>
    </source>
</evidence>
<feature type="transmembrane region" description="Helical" evidence="7">
    <location>
        <begin position="132"/>
        <end position="150"/>
    </location>
</feature>
<dbReference type="InterPro" id="IPR003416">
    <property type="entry name" value="MgtC/SapB/SrpB/YhiD_fam"/>
</dbReference>
<dbReference type="Pfam" id="PF02308">
    <property type="entry name" value="MgtC"/>
    <property type="match status" value="1"/>
</dbReference>
<evidence type="ECO:0000256" key="3">
    <source>
        <dbReference type="ARBA" id="ARBA00022475"/>
    </source>
</evidence>
<dbReference type="AlphaFoldDB" id="A0A7Z0LSZ7"/>
<dbReference type="PANTHER" id="PTHR33778:SF1">
    <property type="entry name" value="MAGNESIUM TRANSPORTER YHID-RELATED"/>
    <property type="match status" value="1"/>
</dbReference>
<keyword evidence="7" id="KW-0997">Cell inner membrane</keyword>
<evidence type="ECO:0000313" key="9">
    <source>
        <dbReference type="EMBL" id="NYS78026.1"/>
    </source>
</evidence>
<proteinExistence type="inferred from homology"/>
<gene>
    <name evidence="9" type="ORF">HZS80_09925</name>
</gene>
<dbReference type="InterPro" id="IPR049177">
    <property type="entry name" value="MgtC_SapB_SrpB_YhiD_N"/>
</dbReference>
<dbReference type="PANTHER" id="PTHR33778">
    <property type="entry name" value="PROTEIN MGTC"/>
    <property type="match status" value="1"/>
</dbReference>
<reference evidence="9 10" key="1">
    <citation type="journal article" date="2003" name="Extremophiles">
        <title>Halomonas glaciei sp. nov. isolated from fast ice of Adelie Land, Antarctica.</title>
        <authorList>
            <person name="Reddy G.S."/>
            <person name="Raghavan P.U."/>
            <person name="Sarita N.B."/>
            <person name="Prakash J.S."/>
            <person name="Nagesh N."/>
            <person name="Delille D."/>
            <person name="Shivaji S."/>
        </authorList>
    </citation>
    <scope>NUCLEOTIDE SEQUENCE [LARGE SCALE GENOMIC DNA]</scope>
    <source>
        <strain evidence="9 10">DD39</strain>
    </source>
</reference>
<feature type="transmembrane region" description="Helical" evidence="7">
    <location>
        <begin position="105"/>
        <end position="126"/>
    </location>
</feature>
<feature type="transmembrane region" description="Helical" evidence="7">
    <location>
        <begin position="80"/>
        <end position="98"/>
    </location>
</feature>
<evidence type="ECO:0000256" key="5">
    <source>
        <dbReference type="ARBA" id="ARBA00022989"/>
    </source>
</evidence>
<dbReference type="GO" id="GO:0005886">
    <property type="term" value="C:plasma membrane"/>
    <property type="evidence" value="ECO:0007669"/>
    <property type="project" value="UniProtKB-SubCell"/>
</dbReference>
<accession>A0A7Z0LSZ7</accession>
<protein>
    <recommendedName>
        <fullName evidence="7">Protein MgtC</fullName>
    </recommendedName>
</protein>
<comment type="similarity">
    <text evidence="2 7">Belongs to the MgtC/SapB family.</text>
</comment>
<dbReference type="RefSeq" id="WP_179915974.1">
    <property type="nucleotide sequence ID" value="NZ_JACCDE010000012.1"/>
</dbReference>
<evidence type="ECO:0000259" key="8">
    <source>
        <dbReference type="Pfam" id="PF02308"/>
    </source>
</evidence>
<name>A0A7Z0LSZ7_9GAMM</name>
<evidence type="ECO:0000256" key="2">
    <source>
        <dbReference type="ARBA" id="ARBA00009298"/>
    </source>
</evidence>
<feature type="domain" description="MgtC/SapB/SrpB/YhiD N-terminal" evidence="8">
    <location>
        <begin position="28"/>
        <end position="150"/>
    </location>
</feature>
<keyword evidence="3" id="KW-1003">Cell membrane</keyword>
<comment type="caution">
    <text evidence="9">The sequence shown here is derived from an EMBL/GenBank/DDBJ whole genome shotgun (WGS) entry which is preliminary data.</text>
</comment>
<keyword evidence="6 7" id="KW-0472">Membrane</keyword>
<dbReference type="Proteomes" id="UP000526892">
    <property type="component" value="Unassembled WGS sequence"/>
</dbReference>
<feature type="transmembrane region" description="Helical" evidence="7">
    <location>
        <begin position="21"/>
        <end position="40"/>
    </location>
</feature>
<dbReference type="PRINTS" id="PR01837">
    <property type="entry name" value="MGTCSAPBPROT"/>
</dbReference>
<feature type="transmembrane region" description="Helical" evidence="7">
    <location>
        <begin position="49"/>
        <end position="68"/>
    </location>
</feature>
<keyword evidence="4 7" id="KW-0812">Transmembrane</keyword>
<organism evidence="9 10">
    <name type="scientific">Vreelandella glaciei</name>
    <dbReference type="NCBI Taxonomy" id="186761"/>
    <lineage>
        <taxon>Bacteria</taxon>
        <taxon>Pseudomonadati</taxon>
        <taxon>Pseudomonadota</taxon>
        <taxon>Gammaproteobacteria</taxon>
        <taxon>Oceanospirillales</taxon>
        <taxon>Halomonadaceae</taxon>
        <taxon>Vreelandella</taxon>
    </lineage>
</organism>
<evidence type="ECO:0000313" key="10">
    <source>
        <dbReference type="Proteomes" id="UP000526892"/>
    </source>
</evidence>
<comment type="subcellular location">
    <subcellularLocation>
        <location evidence="7">Cell inner membrane</location>
        <topology evidence="7">Multi-pass membrane protein</topology>
    </subcellularLocation>
    <subcellularLocation>
        <location evidence="1">Cell membrane</location>
        <topology evidence="1">Multi-pass membrane protein</topology>
    </subcellularLocation>
</comment>
<keyword evidence="5 7" id="KW-1133">Transmembrane helix</keyword>
<evidence type="ECO:0000256" key="6">
    <source>
        <dbReference type="ARBA" id="ARBA00023136"/>
    </source>
</evidence>
<evidence type="ECO:0000256" key="7">
    <source>
        <dbReference type="RuleBase" id="RU365041"/>
    </source>
</evidence>
<keyword evidence="10" id="KW-1185">Reference proteome</keyword>
<sequence length="171" mass="18241">MQEIKEIVISEFSDFNDVGELIIVVIRLLLAAILGGLLGLEREQRGKPAGIRTHMLVCMGAALFIFIPEQAGISDSEMSRVIQGVIAGIGFLCAGTIITRKDEQATSGLTTAAGIWLTAAIGVAVGLGREQTAVLCTLLAWMVLYVVPFFSRPISKKKASHSGHDEDSSDV</sequence>
<evidence type="ECO:0000256" key="1">
    <source>
        <dbReference type="ARBA" id="ARBA00004651"/>
    </source>
</evidence>